<dbReference type="Proteomes" id="UP000694409">
    <property type="component" value="Unassembled WGS sequence"/>
</dbReference>
<dbReference type="GeneTree" id="ENSGT00960000189350"/>
<dbReference type="AlphaFoldDB" id="A0A8C9N227"/>
<accession>A0A8C9N227</accession>
<proteinExistence type="predicted"/>
<keyword evidence="3" id="KW-1185">Reference proteome</keyword>
<dbReference type="OMA" id="CKTISMN"/>
<reference evidence="2" key="2">
    <citation type="submission" date="2025-09" db="UniProtKB">
        <authorList>
            <consortium name="Ensembl"/>
        </authorList>
    </citation>
    <scope>IDENTIFICATION</scope>
</reference>
<protein>
    <submittedName>
        <fullName evidence="2">Uncharacterized protein</fullName>
    </submittedName>
</protein>
<feature type="region of interest" description="Disordered" evidence="1">
    <location>
        <begin position="1"/>
        <end position="21"/>
    </location>
</feature>
<evidence type="ECO:0000256" key="1">
    <source>
        <dbReference type="SAM" id="MobiDB-lite"/>
    </source>
</evidence>
<dbReference type="Ensembl" id="ENSSCAT00000012948.1">
    <property type="protein sequence ID" value="ENSSCAP00000011473.1"/>
    <property type="gene ID" value="ENSSCAG00000008605.1"/>
</dbReference>
<organism evidence="2 3">
    <name type="scientific">Serinus canaria</name>
    <name type="common">Island canary</name>
    <name type="synonym">Fringilla canaria</name>
    <dbReference type="NCBI Taxonomy" id="9135"/>
    <lineage>
        <taxon>Eukaryota</taxon>
        <taxon>Metazoa</taxon>
        <taxon>Chordata</taxon>
        <taxon>Craniata</taxon>
        <taxon>Vertebrata</taxon>
        <taxon>Euteleostomi</taxon>
        <taxon>Archelosauria</taxon>
        <taxon>Archosauria</taxon>
        <taxon>Dinosauria</taxon>
        <taxon>Saurischia</taxon>
        <taxon>Theropoda</taxon>
        <taxon>Coelurosauria</taxon>
        <taxon>Aves</taxon>
        <taxon>Neognathae</taxon>
        <taxon>Neoaves</taxon>
        <taxon>Telluraves</taxon>
        <taxon>Australaves</taxon>
        <taxon>Passeriformes</taxon>
        <taxon>Passeroidea</taxon>
        <taxon>Fringillidae</taxon>
        <taxon>Carduelinae</taxon>
        <taxon>Serinus</taxon>
    </lineage>
</organism>
<evidence type="ECO:0000313" key="2">
    <source>
        <dbReference type="Ensembl" id="ENSSCAP00000011473.1"/>
    </source>
</evidence>
<sequence length="59" mass="6027">MRTWTVPDLAGSPPSTAVSTNSNVPCFSRSKALSSTNSSCLPPSGLSVAAKLKDGFLVS</sequence>
<evidence type="ECO:0000313" key="3">
    <source>
        <dbReference type="Proteomes" id="UP000694409"/>
    </source>
</evidence>
<name>A0A8C9N227_SERCA</name>
<reference evidence="2" key="1">
    <citation type="submission" date="2025-08" db="UniProtKB">
        <authorList>
            <consortium name="Ensembl"/>
        </authorList>
    </citation>
    <scope>IDENTIFICATION</scope>
</reference>